<sequence length="225" mass="26385">MKPTFHLLCCIVLIVLQVSCSQQNQSSQISEREKVLAKMGDLDKWRSLQALYIKALHEEQRLDFPYYSEIKRNLYPTEVWIHQWTDEFDNVRYFNDSLGWSLRNGNKTEMDSSMLVYLKNWDRHLFYRTIKNLATENYVAKAKNDSTFNIWDGSYFIATIILNKNGLPYKYFTPTVSGDTSLTVYAKWSETDGLVHPDVSMAPDSSFVFAAEIWTHYFKSLKLIQ</sequence>
<gene>
    <name evidence="1" type="ORF">SAMN05421640_2175</name>
</gene>
<proteinExistence type="predicted"/>
<dbReference type="Proteomes" id="UP000198393">
    <property type="component" value="Unassembled WGS sequence"/>
</dbReference>
<accession>A0A239JII9</accession>
<evidence type="ECO:0000313" key="1">
    <source>
        <dbReference type="EMBL" id="SNT05218.1"/>
    </source>
</evidence>
<evidence type="ECO:0000313" key="2">
    <source>
        <dbReference type="Proteomes" id="UP000198393"/>
    </source>
</evidence>
<reference evidence="1 2" key="1">
    <citation type="submission" date="2017-06" db="EMBL/GenBank/DDBJ databases">
        <authorList>
            <person name="Kim H.J."/>
            <person name="Triplett B.A."/>
        </authorList>
    </citation>
    <scope>NUCLEOTIDE SEQUENCE [LARGE SCALE GENOMIC DNA]</scope>
    <source>
        <strain evidence="1 2">DSM 19307</strain>
    </source>
</reference>
<organism evidence="1 2">
    <name type="scientific">Ekhidna lutea</name>
    <dbReference type="NCBI Taxonomy" id="447679"/>
    <lineage>
        <taxon>Bacteria</taxon>
        <taxon>Pseudomonadati</taxon>
        <taxon>Bacteroidota</taxon>
        <taxon>Cytophagia</taxon>
        <taxon>Cytophagales</taxon>
        <taxon>Reichenbachiellaceae</taxon>
        <taxon>Ekhidna</taxon>
    </lineage>
</organism>
<keyword evidence="2" id="KW-1185">Reference proteome</keyword>
<dbReference type="AlphaFoldDB" id="A0A239JII9"/>
<name>A0A239JII9_EKHLU</name>
<dbReference type="EMBL" id="FZPD01000003">
    <property type="protein sequence ID" value="SNT05218.1"/>
    <property type="molecule type" value="Genomic_DNA"/>
</dbReference>
<protein>
    <submittedName>
        <fullName evidence="1">Uncharacterized protein</fullName>
    </submittedName>
</protein>